<dbReference type="InterPro" id="IPR009959">
    <property type="entry name" value="Cyclase_SnoaL-like"/>
</dbReference>
<proteinExistence type="predicted"/>
<dbReference type="EMBL" id="CAFBOC010000007">
    <property type="protein sequence ID" value="CAB4975913.1"/>
    <property type="molecule type" value="Genomic_DNA"/>
</dbReference>
<evidence type="ECO:0000313" key="1">
    <source>
        <dbReference type="EMBL" id="CAB4342478.1"/>
    </source>
</evidence>
<dbReference type="SUPFAM" id="SSF54427">
    <property type="entry name" value="NTF2-like"/>
    <property type="match status" value="1"/>
</dbReference>
<dbReference type="EMBL" id="CAESAE010000006">
    <property type="protein sequence ID" value="CAB4342478.1"/>
    <property type="molecule type" value="Genomic_DNA"/>
</dbReference>
<dbReference type="InterPro" id="IPR032710">
    <property type="entry name" value="NTF2-like_dom_sf"/>
</dbReference>
<evidence type="ECO:0000313" key="7">
    <source>
        <dbReference type="EMBL" id="CAB4951039.1"/>
    </source>
</evidence>
<dbReference type="Pfam" id="PF07366">
    <property type="entry name" value="SnoaL"/>
    <property type="match status" value="1"/>
</dbReference>
<evidence type="ECO:0000313" key="6">
    <source>
        <dbReference type="EMBL" id="CAB4869221.1"/>
    </source>
</evidence>
<dbReference type="Gene3D" id="3.10.450.50">
    <property type="match status" value="1"/>
</dbReference>
<dbReference type="GO" id="GO:0030638">
    <property type="term" value="P:polyketide metabolic process"/>
    <property type="evidence" value="ECO:0007669"/>
    <property type="project" value="InterPro"/>
</dbReference>
<dbReference type="EMBL" id="CAEZYM010000006">
    <property type="protein sequence ID" value="CAB4724704.1"/>
    <property type="molecule type" value="Genomic_DNA"/>
</dbReference>
<dbReference type="EMBL" id="CAFBQX010000004">
    <property type="protein sequence ID" value="CAB5073009.1"/>
    <property type="molecule type" value="Genomic_DNA"/>
</dbReference>
<dbReference type="EMBL" id="CAFBLD010000006">
    <property type="protein sequence ID" value="CAB4869221.1"/>
    <property type="molecule type" value="Genomic_DNA"/>
</dbReference>
<dbReference type="AlphaFoldDB" id="A0A6J6WIA0"/>
<organism evidence="4">
    <name type="scientific">freshwater metagenome</name>
    <dbReference type="NCBI Taxonomy" id="449393"/>
    <lineage>
        <taxon>unclassified sequences</taxon>
        <taxon>metagenomes</taxon>
        <taxon>ecological metagenomes</taxon>
    </lineage>
</organism>
<evidence type="ECO:0000313" key="5">
    <source>
        <dbReference type="EMBL" id="CAB4830960.1"/>
    </source>
</evidence>
<dbReference type="PANTHER" id="PTHR38436:SF1">
    <property type="entry name" value="ESTER CYCLASE"/>
    <property type="match status" value="1"/>
</dbReference>
<dbReference type="EMBL" id="CAFABH010000018">
    <property type="protein sequence ID" value="CAB4830960.1"/>
    <property type="molecule type" value="Genomic_DNA"/>
</dbReference>
<evidence type="ECO:0000313" key="2">
    <source>
        <dbReference type="EMBL" id="CAB4700191.1"/>
    </source>
</evidence>
<evidence type="ECO:0000313" key="8">
    <source>
        <dbReference type="EMBL" id="CAB4975913.1"/>
    </source>
</evidence>
<protein>
    <submittedName>
        <fullName evidence="4">Unannotated protein</fullName>
    </submittedName>
</protein>
<accession>A0A6J6WIA0</accession>
<reference evidence="4" key="1">
    <citation type="submission" date="2020-05" db="EMBL/GenBank/DDBJ databases">
        <authorList>
            <person name="Chiriac C."/>
            <person name="Salcher M."/>
            <person name="Ghai R."/>
            <person name="Kavagutti S V."/>
        </authorList>
    </citation>
    <scope>NUCLEOTIDE SEQUENCE</scope>
</reference>
<name>A0A6J6WIA0_9ZZZZ</name>
<dbReference type="EMBL" id="CAEZZW010000006">
    <property type="protein sequence ID" value="CAB4784430.1"/>
    <property type="molecule type" value="Genomic_DNA"/>
</dbReference>
<evidence type="ECO:0000313" key="4">
    <source>
        <dbReference type="EMBL" id="CAB4784430.1"/>
    </source>
</evidence>
<evidence type="ECO:0000313" key="9">
    <source>
        <dbReference type="EMBL" id="CAB5073009.1"/>
    </source>
</evidence>
<sequence length="144" mass="16172">MTTSHSTEYLENNKALARAFFEEIWNKGDESAIDRFIAKDAAGNDPKFGVGRESFRIQWKKWRIAFPDINFAIEELVAEGNTVVSRWKLTGTHLGEYLGHPGTGKKINIDGVSIDRIENNIVTSGFDAWDSLTLRQQLGIALTD</sequence>
<gene>
    <name evidence="2" type="ORF">UFOPK2510_01271</name>
    <name evidence="3" type="ORF">UFOPK2718_00792</name>
    <name evidence="4" type="ORF">UFOPK2936_01177</name>
    <name evidence="5" type="ORF">UFOPK3174_01084</name>
    <name evidence="6" type="ORF">UFOPK3328_00946</name>
    <name evidence="7" type="ORF">UFOPK3779_01215</name>
    <name evidence="8" type="ORF">UFOPK3913_00794</name>
    <name evidence="1" type="ORF">UFOPK4107_01143</name>
    <name evidence="9" type="ORF">UFOPK4403_00860</name>
</gene>
<dbReference type="EMBL" id="CAEZXO010000008">
    <property type="protein sequence ID" value="CAB4700191.1"/>
    <property type="molecule type" value="Genomic_DNA"/>
</dbReference>
<evidence type="ECO:0000313" key="3">
    <source>
        <dbReference type="EMBL" id="CAB4724704.1"/>
    </source>
</evidence>
<dbReference type="PANTHER" id="PTHR38436">
    <property type="entry name" value="POLYKETIDE CYCLASE SNOAL-LIKE DOMAIN"/>
    <property type="match status" value="1"/>
</dbReference>
<dbReference type="EMBL" id="CAFBNH010000007">
    <property type="protein sequence ID" value="CAB4951039.1"/>
    <property type="molecule type" value="Genomic_DNA"/>
</dbReference>